<organism evidence="2 3">
    <name type="scientific">Erwinia sorbitola</name>
    <dbReference type="NCBI Taxonomy" id="2681984"/>
    <lineage>
        <taxon>Bacteria</taxon>
        <taxon>Pseudomonadati</taxon>
        <taxon>Pseudomonadota</taxon>
        <taxon>Gammaproteobacteria</taxon>
        <taxon>Enterobacterales</taxon>
        <taxon>Erwiniaceae</taxon>
        <taxon>Erwinia</taxon>
    </lineage>
</organism>
<keyword evidence="3" id="KW-1185">Reference proteome</keyword>
<gene>
    <name evidence="2" type="primary">tssA</name>
    <name evidence="2" type="ORF">GK011_20935</name>
</gene>
<dbReference type="InterPro" id="IPR010657">
    <property type="entry name" value="ImpA_N"/>
</dbReference>
<dbReference type="NCBIfam" id="TIGR03362">
    <property type="entry name" value="VI_chp_7"/>
    <property type="match status" value="1"/>
</dbReference>
<dbReference type="PANTHER" id="PTHR37024">
    <property type="entry name" value="TYPE VI SECRETION SYSTEM DUF2094 AND IMPA-RELATED DOMAIN PROTEIN"/>
    <property type="match status" value="1"/>
</dbReference>
<proteinExistence type="predicted"/>
<name>A0ABW9RGQ2_9GAMM</name>
<evidence type="ECO:0000313" key="2">
    <source>
        <dbReference type="EMBL" id="MTD29395.1"/>
    </source>
</evidence>
<dbReference type="RefSeq" id="WP_154754605.1">
    <property type="nucleotide sequence ID" value="NZ_WLZX01000016.1"/>
</dbReference>
<dbReference type="Proteomes" id="UP000480164">
    <property type="component" value="Unassembled WGS sequence"/>
</dbReference>
<comment type="caution">
    <text evidence="2">The sequence shown here is derived from an EMBL/GenBank/DDBJ whole genome shotgun (WGS) entry which is preliminary data.</text>
</comment>
<evidence type="ECO:0000259" key="1">
    <source>
        <dbReference type="Pfam" id="PF06812"/>
    </source>
</evidence>
<protein>
    <submittedName>
        <fullName evidence="2">Type VI secretion system protein TssA</fullName>
    </submittedName>
</protein>
<evidence type="ECO:0000313" key="3">
    <source>
        <dbReference type="Proteomes" id="UP000480164"/>
    </source>
</evidence>
<reference evidence="2 3" key="1">
    <citation type="submission" date="2019-11" db="EMBL/GenBank/DDBJ databases">
        <title>Erwinia sp. nov., isolated from feces of birds in Tibet plateau of China.</title>
        <authorList>
            <person name="Ge Y."/>
        </authorList>
    </citation>
    <scope>NUCLEOTIDE SEQUENCE [LARGE SCALE GENOMIC DNA]</scope>
    <source>
        <strain evidence="2 3">J316</strain>
    </source>
</reference>
<dbReference type="Pfam" id="PF06812">
    <property type="entry name" value="ImpA_N"/>
    <property type="match status" value="1"/>
</dbReference>
<dbReference type="InterPro" id="IPR017739">
    <property type="entry name" value="T6SS-assoc_VCA0119"/>
</dbReference>
<sequence>MTTLKSLHTACGAEQSVLITLAQSHVDHWRSWLLPIDEEQPAGEDPGYDDDFQRIREEVNRLSGFDTALICTLAEKLLTRVSKDLRVVTFYIWARLHRDGEAGLAEGLELLAALLQHYGTQLHPQRERSRKSALEWLGSSRVLDSLSLYPEVDMAMMQRICGALLLAQQSLSVEHPPQFNTLSQALEMRLTQSGGAGILVPQTSREEITSTADPAAGAPMMSAITSGRDLLDQTKLLANYLRDQPGGWLAAHHLMKSVRWDTLEELPPLDASGRTRLAPPKPDHRAHLKRLYLQQSWMELLEQTDSLFAQSVNHLWLDLQWYCWQALVKTDADMVRADILCRGIKGLLLRMPGLEALAFNDGTPFADEVTLNWLNQQVLDDLSGWRDDPVISAPQQGEDLLMLEPELLEKADDDGIEAAFSWLQSRPGMTSERDRWLMRLLMARVAEQYGRNDLAFHLLGELDCGAQTLTLQQWSPGLMFEVKARRLKLLRVKAARSETEKNRLLPEMDHLLAGLITLDPARAAVLCG</sequence>
<dbReference type="PANTHER" id="PTHR37024:SF5">
    <property type="entry name" value="IMPA N-TERMINAL DOMAIN-CONTAINING PROTEIN"/>
    <property type="match status" value="1"/>
</dbReference>
<accession>A0ABW9RGQ2</accession>
<dbReference type="EMBL" id="WLZX01000016">
    <property type="protein sequence ID" value="MTD29395.1"/>
    <property type="molecule type" value="Genomic_DNA"/>
</dbReference>
<dbReference type="Pfam" id="PF16989">
    <property type="entry name" value="T6SS_VasJ"/>
    <property type="match status" value="1"/>
</dbReference>
<feature type="domain" description="ImpA N-terminal" evidence="1">
    <location>
        <begin position="34"/>
        <end position="137"/>
    </location>
</feature>